<keyword evidence="4" id="KW-0378">Hydrolase</keyword>
<dbReference type="GO" id="GO:0005886">
    <property type="term" value="C:plasma membrane"/>
    <property type="evidence" value="ECO:0007669"/>
    <property type="project" value="UniProtKB-SubCell"/>
</dbReference>
<dbReference type="SUPFAM" id="SSF48317">
    <property type="entry name" value="Acid phosphatase/Vanadium-dependent haloperoxidase"/>
    <property type="match status" value="1"/>
</dbReference>
<dbReference type="PANTHER" id="PTHR14969:SF62">
    <property type="entry name" value="DECAPRENYLPHOSPHORYL-5-PHOSPHORIBOSE PHOSPHATASE RV3807C-RELATED"/>
    <property type="match status" value="1"/>
</dbReference>
<evidence type="ECO:0000256" key="1">
    <source>
        <dbReference type="ARBA" id="ARBA00004651"/>
    </source>
</evidence>
<evidence type="ECO:0000313" key="9">
    <source>
        <dbReference type="Proteomes" id="UP000568380"/>
    </source>
</evidence>
<dbReference type="GO" id="GO:0016787">
    <property type="term" value="F:hydrolase activity"/>
    <property type="evidence" value="ECO:0007669"/>
    <property type="project" value="UniProtKB-KW"/>
</dbReference>
<organism evidence="8 9">
    <name type="scientific">Nonomuraea endophytica</name>
    <dbReference type="NCBI Taxonomy" id="714136"/>
    <lineage>
        <taxon>Bacteria</taxon>
        <taxon>Bacillati</taxon>
        <taxon>Actinomycetota</taxon>
        <taxon>Actinomycetes</taxon>
        <taxon>Streptosporangiales</taxon>
        <taxon>Streptosporangiaceae</taxon>
        <taxon>Nonomuraea</taxon>
    </lineage>
</organism>
<dbReference type="EMBL" id="JACHIN010000003">
    <property type="protein sequence ID" value="MBB5077570.1"/>
    <property type="molecule type" value="Genomic_DNA"/>
</dbReference>
<accession>A0A7W8A2B5</accession>
<keyword evidence="6" id="KW-0472">Membrane</keyword>
<name>A0A7W8A2B5_9ACTN</name>
<proteinExistence type="predicted"/>
<dbReference type="SMART" id="SM00014">
    <property type="entry name" value="acidPPc"/>
    <property type="match status" value="1"/>
</dbReference>
<dbReference type="InterPro" id="IPR036938">
    <property type="entry name" value="PAP2/HPO_sf"/>
</dbReference>
<evidence type="ECO:0000259" key="7">
    <source>
        <dbReference type="SMART" id="SM00014"/>
    </source>
</evidence>
<feature type="domain" description="Phosphatidic acid phosphatase type 2/haloperoxidase" evidence="7">
    <location>
        <begin position="63"/>
        <end position="172"/>
    </location>
</feature>
<keyword evidence="2" id="KW-1003">Cell membrane</keyword>
<comment type="caution">
    <text evidence="8">The sequence shown here is derived from an EMBL/GenBank/DDBJ whole genome shotgun (WGS) entry which is preliminary data.</text>
</comment>
<reference evidence="8 9" key="1">
    <citation type="submission" date="2020-08" db="EMBL/GenBank/DDBJ databases">
        <title>Genomic Encyclopedia of Type Strains, Phase IV (KMG-IV): sequencing the most valuable type-strain genomes for metagenomic binning, comparative biology and taxonomic classification.</title>
        <authorList>
            <person name="Goeker M."/>
        </authorList>
    </citation>
    <scope>NUCLEOTIDE SEQUENCE [LARGE SCALE GENOMIC DNA]</scope>
    <source>
        <strain evidence="8 9">DSM 45385</strain>
    </source>
</reference>
<keyword evidence="3" id="KW-0812">Transmembrane</keyword>
<dbReference type="AlphaFoldDB" id="A0A7W8A2B5"/>
<dbReference type="PANTHER" id="PTHR14969">
    <property type="entry name" value="SPHINGOSINE-1-PHOSPHATE PHOSPHOHYDROLASE"/>
    <property type="match status" value="1"/>
</dbReference>
<dbReference type="Pfam" id="PF01569">
    <property type="entry name" value="PAP2"/>
    <property type="match status" value="1"/>
</dbReference>
<evidence type="ECO:0000256" key="3">
    <source>
        <dbReference type="ARBA" id="ARBA00022692"/>
    </source>
</evidence>
<evidence type="ECO:0000256" key="2">
    <source>
        <dbReference type="ARBA" id="ARBA00022475"/>
    </source>
</evidence>
<keyword evidence="9" id="KW-1185">Reference proteome</keyword>
<evidence type="ECO:0000256" key="5">
    <source>
        <dbReference type="ARBA" id="ARBA00022989"/>
    </source>
</evidence>
<keyword evidence="5" id="KW-1133">Transmembrane helix</keyword>
<dbReference type="Proteomes" id="UP000568380">
    <property type="component" value="Unassembled WGS sequence"/>
</dbReference>
<gene>
    <name evidence="8" type="ORF">HNR40_003043</name>
</gene>
<dbReference type="Gene3D" id="1.20.144.10">
    <property type="entry name" value="Phosphatidic acid phosphatase type 2/haloperoxidase"/>
    <property type="match status" value="1"/>
</dbReference>
<comment type="subcellular location">
    <subcellularLocation>
        <location evidence="1">Cell membrane</location>
        <topology evidence="1">Multi-pass membrane protein</topology>
    </subcellularLocation>
</comment>
<sequence length="201" mass="21406">MRLRSRLHRWDKRLFKAVANAHLPGFESVLPPLSNAANNAVLWGLISGGLAFTGRRRLRRAATRGLLAISVASPLANIAAKRAFNRKRPLADFLPLARVLRTPSSTSFPSGHSATAAAFATAVALEAPRRVSVPVGVVAGAVCFSRVYTGVHYPGDVLAGAAIGVAAGLFTRRLWPDVGEAVPVLRKTRAARPERTDGQSE</sequence>
<evidence type="ECO:0000256" key="6">
    <source>
        <dbReference type="ARBA" id="ARBA00023136"/>
    </source>
</evidence>
<evidence type="ECO:0000313" key="8">
    <source>
        <dbReference type="EMBL" id="MBB5077570.1"/>
    </source>
</evidence>
<dbReference type="RefSeq" id="WP_184961466.1">
    <property type="nucleotide sequence ID" value="NZ_JACHIN010000003.1"/>
</dbReference>
<evidence type="ECO:0000256" key="4">
    <source>
        <dbReference type="ARBA" id="ARBA00022801"/>
    </source>
</evidence>
<protein>
    <submittedName>
        <fullName evidence="8">Membrane-associated phospholipid phosphatase</fullName>
    </submittedName>
</protein>
<dbReference type="InterPro" id="IPR000326">
    <property type="entry name" value="PAP2/HPO"/>
</dbReference>